<sequence length="451" mass="49029">MPRLLMEPQTAEASHGGLRQSQIEAVWVGPRRVRTQSGVFFGNEILAGPGASAVPHRCSAAFLPELAPSRLRPTSFSEASDAADRAKLIQAEVESARDAAESAEEEAEAAEHAELLVVGLATIFAGLAWFTTFKTWQLYQRWLAMKRRKALCVGAARAAAAQGQLLLVLQYCGNHYHFRYDLAPEELRNTVRDLSPALAEDVELEDGSSSDTLLEEPRSRTSAWRVAGLLATLVFVAVVLVSLPASIGPLKARMTGVMSKSSDWIMTGTFTPMSLPASVATPSAIAPKADLNDGNPCNDDEEKFEGVCYKKCSILTDGTHNIRTTAFTCCAAEKIEDCGFNNQEMKMSICDGFDVSGDINGQEGACPHKTGNCYANEELFLGQCYKKCSDLTDGEYHNRISSFSCCKKDSYLECNPFAFVDSQVKSNPTFNVGGQANSPPHFPIKELDEAR</sequence>
<keyword evidence="5" id="KW-1185">Reference proteome</keyword>
<dbReference type="Proteomes" id="UP000649617">
    <property type="component" value="Unassembled WGS sequence"/>
</dbReference>
<proteinExistence type="predicted"/>
<evidence type="ECO:0000313" key="5">
    <source>
        <dbReference type="Proteomes" id="UP000649617"/>
    </source>
</evidence>
<organism evidence="4 5">
    <name type="scientific">Symbiodinium pilosum</name>
    <name type="common">Dinoflagellate</name>
    <dbReference type="NCBI Taxonomy" id="2952"/>
    <lineage>
        <taxon>Eukaryota</taxon>
        <taxon>Sar</taxon>
        <taxon>Alveolata</taxon>
        <taxon>Dinophyceae</taxon>
        <taxon>Suessiales</taxon>
        <taxon>Symbiodiniaceae</taxon>
        <taxon>Symbiodinium</taxon>
    </lineage>
</organism>
<feature type="region of interest" description="Disordered" evidence="2">
    <location>
        <begin position="430"/>
        <end position="451"/>
    </location>
</feature>
<keyword evidence="1" id="KW-0175">Coiled coil</keyword>
<name>A0A812MTR3_SYMPI</name>
<dbReference type="OrthoDB" id="408396at2759"/>
<comment type="caution">
    <text evidence="4">The sequence shown here is derived from an EMBL/GenBank/DDBJ whole genome shotgun (WGS) entry which is preliminary data.</text>
</comment>
<accession>A0A812MTR3</accession>
<keyword evidence="3" id="KW-0472">Membrane</keyword>
<dbReference type="EMBL" id="CAJNIZ010008402">
    <property type="protein sequence ID" value="CAE7266930.1"/>
    <property type="molecule type" value="Genomic_DNA"/>
</dbReference>
<feature type="coiled-coil region" evidence="1">
    <location>
        <begin position="86"/>
        <end position="113"/>
    </location>
</feature>
<reference evidence="4" key="1">
    <citation type="submission" date="2021-02" db="EMBL/GenBank/DDBJ databases">
        <authorList>
            <person name="Dougan E. K."/>
            <person name="Rhodes N."/>
            <person name="Thang M."/>
            <person name="Chan C."/>
        </authorList>
    </citation>
    <scope>NUCLEOTIDE SEQUENCE</scope>
</reference>
<evidence type="ECO:0000256" key="2">
    <source>
        <dbReference type="SAM" id="MobiDB-lite"/>
    </source>
</evidence>
<dbReference type="AlphaFoldDB" id="A0A812MTR3"/>
<evidence type="ECO:0000256" key="3">
    <source>
        <dbReference type="SAM" id="Phobius"/>
    </source>
</evidence>
<gene>
    <name evidence="4" type="ORF">SPIL2461_LOCUS5779</name>
</gene>
<evidence type="ECO:0000313" key="4">
    <source>
        <dbReference type="EMBL" id="CAE7266930.1"/>
    </source>
</evidence>
<evidence type="ECO:0000256" key="1">
    <source>
        <dbReference type="SAM" id="Coils"/>
    </source>
</evidence>
<feature type="transmembrane region" description="Helical" evidence="3">
    <location>
        <begin position="226"/>
        <end position="247"/>
    </location>
</feature>
<protein>
    <submittedName>
        <fullName evidence="4">Uncharacterized protein</fullName>
    </submittedName>
</protein>
<keyword evidence="3" id="KW-0812">Transmembrane</keyword>
<feature type="transmembrane region" description="Helical" evidence="3">
    <location>
        <begin position="115"/>
        <end position="139"/>
    </location>
</feature>
<keyword evidence="3" id="KW-1133">Transmembrane helix</keyword>